<dbReference type="EMBL" id="CAFABA010000101">
    <property type="protein sequence ID" value="CAB4834682.1"/>
    <property type="molecule type" value="Genomic_DNA"/>
</dbReference>
<protein>
    <submittedName>
        <fullName evidence="1">Unannotated protein</fullName>
    </submittedName>
</protein>
<name>A0A6J7AP06_9ZZZZ</name>
<accession>A0A6J7AP06</accession>
<gene>
    <name evidence="1" type="ORF">UFOPK3139_02163</name>
</gene>
<evidence type="ECO:0000313" key="1">
    <source>
        <dbReference type="EMBL" id="CAB4834682.1"/>
    </source>
</evidence>
<dbReference type="AlphaFoldDB" id="A0A6J7AP06"/>
<dbReference type="SUPFAM" id="SSF54427">
    <property type="entry name" value="NTF2-like"/>
    <property type="match status" value="1"/>
</dbReference>
<dbReference type="Gene3D" id="3.10.450.50">
    <property type="match status" value="1"/>
</dbReference>
<dbReference type="InterPro" id="IPR032710">
    <property type="entry name" value="NTF2-like_dom_sf"/>
</dbReference>
<reference evidence="1" key="1">
    <citation type="submission" date="2020-05" db="EMBL/GenBank/DDBJ databases">
        <authorList>
            <person name="Chiriac C."/>
            <person name="Salcher M."/>
            <person name="Ghai R."/>
            <person name="Kavagutti S V."/>
        </authorList>
    </citation>
    <scope>NUCLEOTIDE SEQUENCE</scope>
</reference>
<organism evidence="1">
    <name type="scientific">freshwater metagenome</name>
    <dbReference type="NCBI Taxonomy" id="449393"/>
    <lineage>
        <taxon>unclassified sequences</taxon>
        <taxon>metagenomes</taxon>
        <taxon>ecological metagenomes</taxon>
    </lineage>
</organism>
<proteinExistence type="predicted"/>
<sequence>MDTARLDRFASAREDVAAHASYRGLRALREMHAEGNGAFGDMPATSKPFKVRGVSGGEVDSAGKATVRYDYLDRLDSMSQVGLAPEPGQS</sequence>